<dbReference type="EMBL" id="LR796242">
    <property type="protein sequence ID" value="CAB4131156.1"/>
    <property type="molecule type" value="Genomic_DNA"/>
</dbReference>
<dbReference type="CDD" id="cd06571">
    <property type="entry name" value="Bac_DnaA_C"/>
    <property type="match status" value="1"/>
</dbReference>
<dbReference type="SMART" id="SM00760">
    <property type="entry name" value="Bac_DnaA_C"/>
    <property type="match status" value="1"/>
</dbReference>
<name>A0A6J5LDB8_9CAUD</name>
<dbReference type="GO" id="GO:0043565">
    <property type="term" value="F:sequence-specific DNA binding"/>
    <property type="evidence" value="ECO:0007669"/>
    <property type="project" value="InterPro"/>
</dbReference>
<dbReference type="GO" id="GO:0005524">
    <property type="term" value="F:ATP binding"/>
    <property type="evidence" value="ECO:0007669"/>
    <property type="project" value="InterPro"/>
</dbReference>
<protein>
    <submittedName>
        <fullName evidence="2">Chromosomal replication initiator, DnaA C-terminal</fullName>
    </submittedName>
</protein>
<reference evidence="2" key="1">
    <citation type="submission" date="2020-04" db="EMBL/GenBank/DDBJ databases">
        <authorList>
            <person name="Chiriac C."/>
            <person name="Salcher M."/>
            <person name="Ghai R."/>
            <person name="Kavagutti S V."/>
        </authorList>
    </citation>
    <scope>NUCLEOTIDE SEQUENCE</scope>
</reference>
<gene>
    <name evidence="2" type="ORF">UFOVP120_64</name>
</gene>
<evidence type="ECO:0000313" key="2">
    <source>
        <dbReference type="EMBL" id="CAB4131156.1"/>
    </source>
</evidence>
<dbReference type="SUPFAM" id="SSF48295">
    <property type="entry name" value="TrpR-like"/>
    <property type="match status" value="1"/>
</dbReference>
<dbReference type="InterPro" id="IPR010921">
    <property type="entry name" value="Trp_repressor/repl_initiator"/>
</dbReference>
<evidence type="ECO:0000259" key="1">
    <source>
        <dbReference type="SMART" id="SM00760"/>
    </source>
</evidence>
<organism evidence="2">
    <name type="scientific">uncultured Caudovirales phage</name>
    <dbReference type="NCBI Taxonomy" id="2100421"/>
    <lineage>
        <taxon>Viruses</taxon>
        <taxon>Duplodnaviria</taxon>
        <taxon>Heunggongvirae</taxon>
        <taxon>Uroviricota</taxon>
        <taxon>Caudoviricetes</taxon>
        <taxon>Peduoviridae</taxon>
        <taxon>Maltschvirus</taxon>
        <taxon>Maltschvirus maltsch</taxon>
    </lineage>
</organism>
<dbReference type="GO" id="GO:0006270">
    <property type="term" value="P:DNA replication initiation"/>
    <property type="evidence" value="ECO:0007669"/>
    <property type="project" value="InterPro"/>
</dbReference>
<dbReference type="Pfam" id="PF08299">
    <property type="entry name" value="Bac_DnaA_C"/>
    <property type="match status" value="1"/>
</dbReference>
<proteinExistence type="predicted"/>
<sequence>MRTLEELHAHYKAVRARLDAPIKKEPAVRLIYPEPEKYPDPLDLPVAPIIPDVVGEIGEIAEEAIAAPLVTTETPAKKILSEVAEKHGMPPTVFRSKSRDAAYVLCRQEAAYRLKYELNFSLSQIGRLMGHRDHTTVLHAIRRYEKNLALGQGPWASKSCVSSDCVTKSGTTDAP</sequence>
<dbReference type="GO" id="GO:0006275">
    <property type="term" value="P:regulation of DNA replication"/>
    <property type="evidence" value="ECO:0007669"/>
    <property type="project" value="InterPro"/>
</dbReference>
<feature type="domain" description="Chromosomal replication initiator DnaA C-terminal" evidence="1">
    <location>
        <begin position="75"/>
        <end position="144"/>
    </location>
</feature>
<dbReference type="InterPro" id="IPR013159">
    <property type="entry name" value="DnaA_C"/>
</dbReference>
<accession>A0A6J5LDB8</accession>
<dbReference type="Gene3D" id="1.10.1750.10">
    <property type="match status" value="1"/>
</dbReference>